<dbReference type="Proteomes" id="UP001054945">
    <property type="component" value="Unassembled WGS sequence"/>
</dbReference>
<evidence type="ECO:0000313" key="2">
    <source>
        <dbReference type="EMBL" id="GIY27940.1"/>
    </source>
</evidence>
<reference evidence="2 3" key="1">
    <citation type="submission" date="2021-06" db="EMBL/GenBank/DDBJ databases">
        <title>Caerostris extrusa draft genome.</title>
        <authorList>
            <person name="Kono N."/>
            <person name="Arakawa K."/>
        </authorList>
    </citation>
    <scope>NUCLEOTIDE SEQUENCE [LARGE SCALE GENOMIC DNA]</scope>
</reference>
<sequence length="161" mass="19041">MSLCESTISHNKEDGHRRVAQVNGFQSLEIPFRLMKKLGVKFLLKNVFVRIPPFLNNKKGWSPKELLQVNGFQSLEIPLRLMKGTRWCEENKIKGGKNDLKKSGNKESKERQEKNSHNNERKKSEEREDHKDDCCREREGDENKFLETFPTNHFYWITYTV</sequence>
<name>A0AAV4S2S3_CAEEX</name>
<keyword evidence="3" id="KW-1185">Reference proteome</keyword>
<evidence type="ECO:0000256" key="1">
    <source>
        <dbReference type="SAM" id="MobiDB-lite"/>
    </source>
</evidence>
<accession>A0AAV4S2S3</accession>
<comment type="caution">
    <text evidence="2">The sequence shown here is derived from an EMBL/GenBank/DDBJ whole genome shotgun (WGS) entry which is preliminary data.</text>
</comment>
<feature type="region of interest" description="Disordered" evidence="1">
    <location>
        <begin position="93"/>
        <end position="137"/>
    </location>
</feature>
<protein>
    <submittedName>
        <fullName evidence="2">Uncharacterized protein</fullName>
    </submittedName>
</protein>
<organism evidence="2 3">
    <name type="scientific">Caerostris extrusa</name>
    <name type="common">Bark spider</name>
    <name type="synonym">Caerostris bankana</name>
    <dbReference type="NCBI Taxonomy" id="172846"/>
    <lineage>
        <taxon>Eukaryota</taxon>
        <taxon>Metazoa</taxon>
        <taxon>Ecdysozoa</taxon>
        <taxon>Arthropoda</taxon>
        <taxon>Chelicerata</taxon>
        <taxon>Arachnida</taxon>
        <taxon>Araneae</taxon>
        <taxon>Araneomorphae</taxon>
        <taxon>Entelegynae</taxon>
        <taxon>Araneoidea</taxon>
        <taxon>Araneidae</taxon>
        <taxon>Caerostris</taxon>
    </lineage>
</organism>
<gene>
    <name evidence="2" type="ORF">CEXT_747361</name>
</gene>
<evidence type="ECO:0000313" key="3">
    <source>
        <dbReference type="Proteomes" id="UP001054945"/>
    </source>
</evidence>
<dbReference type="AlphaFoldDB" id="A0AAV4S2S3"/>
<proteinExistence type="predicted"/>
<dbReference type="EMBL" id="BPLR01008883">
    <property type="protein sequence ID" value="GIY27940.1"/>
    <property type="molecule type" value="Genomic_DNA"/>
</dbReference>